<protein>
    <submittedName>
        <fullName evidence="3">Uncharacterized protein</fullName>
    </submittedName>
</protein>
<evidence type="ECO:0000313" key="3">
    <source>
        <dbReference type="WBParaSite" id="PSAMB.scaffold5437size11683.g26619.t1"/>
    </source>
</evidence>
<feature type="chain" id="PRO_5037962939" evidence="1">
    <location>
        <begin position="22"/>
        <end position="99"/>
    </location>
</feature>
<keyword evidence="2" id="KW-1185">Reference proteome</keyword>
<sequence length="99" mass="10892">MVQYAVISVVLLLSLALLSSAQFFRGNENRDKDGCVVFGNGLCKKIPSVTIRGVPNFGRNGICNGECVNTGRRGADRCECLDIRRGWKRVPAFGWSRVT</sequence>
<keyword evidence="1" id="KW-0732">Signal</keyword>
<dbReference type="WBParaSite" id="PSAMB.scaffold5437size11683.g26619.t1">
    <property type="protein sequence ID" value="PSAMB.scaffold5437size11683.g26619.t1"/>
    <property type="gene ID" value="PSAMB.scaffold5437size11683.g26619"/>
</dbReference>
<dbReference type="AlphaFoldDB" id="A0A914WUB7"/>
<feature type="signal peptide" evidence="1">
    <location>
        <begin position="1"/>
        <end position="21"/>
    </location>
</feature>
<proteinExistence type="predicted"/>
<dbReference type="Proteomes" id="UP000887566">
    <property type="component" value="Unplaced"/>
</dbReference>
<name>A0A914WUB7_9BILA</name>
<organism evidence="2 3">
    <name type="scientific">Plectus sambesii</name>
    <dbReference type="NCBI Taxonomy" id="2011161"/>
    <lineage>
        <taxon>Eukaryota</taxon>
        <taxon>Metazoa</taxon>
        <taxon>Ecdysozoa</taxon>
        <taxon>Nematoda</taxon>
        <taxon>Chromadorea</taxon>
        <taxon>Plectida</taxon>
        <taxon>Plectina</taxon>
        <taxon>Plectoidea</taxon>
        <taxon>Plectidae</taxon>
        <taxon>Plectus</taxon>
    </lineage>
</organism>
<reference evidence="3" key="1">
    <citation type="submission" date="2022-11" db="UniProtKB">
        <authorList>
            <consortium name="WormBaseParasite"/>
        </authorList>
    </citation>
    <scope>IDENTIFICATION</scope>
</reference>
<evidence type="ECO:0000256" key="1">
    <source>
        <dbReference type="SAM" id="SignalP"/>
    </source>
</evidence>
<accession>A0A914WUB7</accession>
<evidence type="ECO:0000313" key="2">
    <source>
        <dbReference type="Proteomes" id="UP000887566"/>
    </source>
</evidence>